<dbReference type="Proteomes" id="UP001500751">
    <property type="component" value="Unassembled WGS sequence"/>
</dbReference>
<organism evidence="2 3">
    <name type="scientific">Catenulispora yoronensis</name>
    <dbReference type="NCBI Taxonomy" id="450799"/>
    <lineage>
        <taxon>Bacteria</taxon>
        <taxon>Bacillati</taxon>
        <taxon>Actinomycetota</taxon>
        <taxon>Actinomycetes</taxon>
        <taxon>Catenulisporales</taxon>
        <taxon>Catenulisporaceae</taxon>
        <taxon>Catenulispora</taxon>
    </lineage>
</organism>
<dbReference type="EMBL" id="BAAAQN010000002">
    <property type="protein sequence ID" value="GAA2012536.1"/>
    <property type="molecule type" value="Genomic_DNA"/>
</dbReference>
<name>A0ABN2TKE9_9ACTN</name>
<accession>A0ABN2TKE9</accession>
<comment type="caution">
    <text evidence="2">The sequence shown here is derived from an EMBL/GenBank/DDBJ whole genome shotgun (WGS) entry which is preliminary data.</text>
</comment>
<feature type="region of interest" description="Disordered" evidence="1">
    <location>
        <begin position="138"/>
        <end position="162"/>
    </location>
</feature>
<evidence type="ECO:0000313" key="2">
    <source>
        <dbReference type="EMBL" id="GAA2012536.1"/>
    </source>
</evidence>
<keyword evidence="3" id="KW-1185">Reference proteome</keyword>
<protein>
    <recommendedName>
        <fullName evidence="4">Secreted protein</fullName>
    </recommendedName>
</protein>
<reference evidence="2 3" key="1">
    <citation type="journal article" date="2019" name="Int. J. Syst. Evol. Microbiol.">
        <title>The Global Catalogue of Microorganisms (GCM) 10K type strain sequencing project: providing services to taxonomists for standard genome sequencing and annotation.</title>
        <authorList>
            <consortium name="The Broad Institute Genomics Platform"/>
            <consortium name="The Broad Institute Genome Sequencing Center for Infectious Disease"/>
            <person name="Wu L."/>
            <person name="Ma J."/>
        </authorList>
    </citation>
    <scope>NUCLEOTIDE SEQUENCE [LARGE SCALE GENOMIC DNA]</scope>
    <source>
        <strain evidence="2 3">JCM 16014</strain>
    </source>
</reference>
<feature type="compositionally biased region" description="Acidic residues" evidence="1">
    <location>
        <begin position="41"/>
        <end position="61"/>
    </location>
</feature>
<evidence type="ECO:0008006" key="4">
    <source>
        <dbReference type="Google" id="ProtNLM"/>
    </source>
</evidence>
<proteinExistence type="predicted"/>
<feature type="region of interest" description="Disordered" evidence="1">
    <location>
        <begin position="41"/>
        <end position="63"/>
    </location>
</feature>
<sequence length="162" mass="16925">MTVWSAESVLVTVTVAPAGTVTGPENAKLAIVMVPADIGEDEVTDGAGEPEELAEPAEPDVPDEHAATVTSSVAATPETSAVRFIQMTRPGSGGGSSPGGCEEVPREHSQCHHAVLWRGGGELNRTRRPCVSLVWTSRARTRSASDRSMRTMPARCSGTSSN</sequence>
<evidence type="ECO:0000256" key="1">
    <source>
        <dbReference type="SAM" id="MobiDB-lite"/>
    </source>
</evidence>
<evidence type="ECO:0000313" key="3">
    <source>
        <dbReference type="Proteomes" id="UP001500751"/>
    </source>
</evidence>
<gene>
    <name evidence="2" type="ORF">GCM10009839_03680</name>
</gene>